<dbReference type="EMBL" id="BMZO01000007">
    <property type="protein sequence ID" value="GHC74262.1"/>
    <property type="molecule type" value="Genomic_DNA"/>
</dbReference>
<dbReference type="Pfam" id="PF10984">
    <property type="entry name" value="DUF2794"/>
    <property type="match status" value="1"/>
</dbReference>
<keyword evidence="2" id="KW-1185">Reference proteome</keyword>
<sequence>MSDSSSDPFSGSENIIYLRQKNGATQVTFNRKELDAILRLYSRMVAANEWRDYAIDHGPEKALFAVFRRSNDMPLYMIVKQPALARKQGAYSVTTPAGLTLKRGHDLEKVLFVLERKLKLV</sequence>
<organism evidence="1 2">
    <name type="scientific">Limoniibacter endophyticus</name>
    <dbReference type="NCBI Taxonomy" id="1565040"/>
    <lineage>
        <taxon>Bacteria</taxon>
        <taxon>Pseudomonadati</taxon>
        <taxon>Pseudomonadota</taxon>
        <taxon>Alphaproteobacteria</taxon>
        <taxon>Hyphomicrobiales</taxon>
        <taxon>Bartonellaceae</taxon>
        <taxon>Limoniibacter</taxon>
    </lineage>
</organism>
<comment type="caution">
    <text evidence="1">The sequence shown here is derived from an EMBL/GenBank/DDBJ whole genome shotgun (WGS) entry which is preliminary data.</text>
</comment>
<evidence type="ECO:0000313" key="1">
    <source>
        <dbReference type="EMBL" id="GHC74262.1"/>
    </source>
</evidence>
<reference evidence="1" key="1">
    <citation type="journal article" date="2014" name="Int. J. Syst. Evol. Microbiol.">
        <title>Complete genome sequence of Corynebacterium casei LMG S-19264T (=DSM 44701T), isolated from a smear-ripened cheese.</title>
        <authorList>
            <consortium name="US DOE Joint Genome Institute (JGI-PGF)"/>
            <person name="Walter F."/>
            <person name="Albersmeier A."/>
            <person name="Kalinowski J."/>
            <person name="Ruckert C."/>
        </authorList>
    </citation>
    <scope>NUCLEOTIDE SEQUENCE</scope>
    <source>
        <strain evidence="1">KCTC 42097</strain>
    </source>
</reference>
<gene>
    <name evidence="1" type="ORF">GCM10010136_23290</name>
</gene>
<dbReference type="AlphaFoldDB" id="A0A8J3DIC0"/>
<dbReference type="RefSeq" id="WP_189490289.1">
    <property type="nucleotide sequence ID" value="NZ_BMZO01000007.1"/>
</dbReference>
<proteinExistence type="predicted"/>
<accession>A0A8J3DIC0</accession>
<name>A0A8J3DIC0_9HYPH</name>
<reference evidence="1" key="2">
    <citation type="submission" date="2020-09" db="EMBL/GenBank/DDBJ databases">
        <authorList>
            <person name="Sun Q."/>
            <person name="Kim S."/>
        </authorList>
    </citation>
    <scope>NUCLEOTIDE SEQUENCE</scope>
    <source>
        <strain evidence="1">KCTC 42097</strain>
    </source>
</reference>
<dbReference type="Proteomes" id="UP000641137">
    <property type="component" value="Unassembled WGS sequence"/>
</dbReference>
<dbReference type="InterPro" id="IPR021252">
    <property type="entry name" value="DUF2794"/>
</dbReference>
<evidence type="ECO:0008006" key="3">
    <source>
        <dbReference type="Google" id="ProtNLM"/>
    </source>
</evidence>
<evidence type="ECO:0000313" key="2">
    <source>
        <dbReference type="Proteomes" id="UP000641137"/>
    </source>
</evidence>
<protein>
    <recommendedName>
        <fullName evidence="3">DUF2794 domain-containing protein</fullName>
    </recommendedName>
</protein>